<evidence type="ECO:0000256" key="1">
    <source>
        <dbReference type="SAM" id="Phobius"/>
    </source>
</evidence>
<sequence>MSEGQYGGLLADLDVSFFKSKRGLLKVSQLGTLFVALVCFAVTVKATYVAATGLEFLVTALMVLFYILKLNKTITFFFWPLDVCNSVFAAIYFCILSLMVLSTQRVVGALLGGVRDL</sequence>
<reference evidence="2" key="2">
    <citation type="submission" date="2025-08" db="UniProtKB">
        <authorList>
            <consortium name="Ensembl"/>
        </authorList>
    </citation>
    <scope>IDENTIFICATION</scope>
</reference>
<feature type="transmembrane region" description="Helical" evidence="1">
    <location>
        <begin position="23"/>
        <end position="43"/>
    </location>
</feature>
<keyword evidence="3" id="KW-1185">Reference proteome</keyword>
<keyword evidence="1" id="KW-1133">Transmembrane helix</keyword>
<protein>
    <recommendedName>
        <fullName evidence="4">MARVEL domain-containing protein</fullName>
    </recommendedName>
</protein>
<proteinExistence type="predicted"/>
<accession>A0A3B5KPJ7</accession>
<dbReference type="InParanoid" id="A0A3B5KPJ7"/>
<dbReference type="AlphaFoldDB" id="A0A3B5KPJ7"/>
<evidence type="ECO:0008006" key="4">
    <source>
        <dbReference type="Google" id="ProtNLM"/>
    </source>
</evidence>
<dbReference type="GeneTree" id="ENSGT00940000175054"/>
<dbReference type="InterPro" id="IPR050578">
    <property type="entry name" value="MARVEL-CKLF_proteins"/>
</dbReference>
<dbReference type="Ensembl" id="ENSTRUT00000053873.2">
    <property type="protein sequence ID" value="ENSTRUP00000055290.2"/>
    <property type="gene ID" value="ENSTRUG00000020774.2"/>
</dbReference>
<reference evidence="2 3" key="1">
    <citation type="journal article" date="2011" name="Genome Biol. Evol.">
        <title>Integration of the genetic map and genome assembly of fugu facilitates insights into distinct features of genome evolution in teleosts and mammals.</title>
        <authorList>
            <person name="Kai W."/>
            <person name="Kikuchi K."/>
            <person name="Tohari S."/>
            <person name="Chew A.K."/>
            <person name="Tay A."/>
            <person name="Fujiwara A."/>
            <person name="Hosoya S."/>
            <person name="Suetake H."/>
            <person name="Naruse K."/>
            <person name="Brenner S."/>
            <person name="Suzuki Y."/>
            <person name="Venkatesh B."/>
        </authorList>
    </citation>
    <scope>NUCLEOTIDE SEQUENCE [LARGE SCALE GENOMIC DNA]</scope>
</reference>
<dbReference type="Proteomes" id="UP000005226">
    <property type="component" value="Chromosome 13"/>
</dbReference>
<gene>
    <name evidence="2" type="primary">LOC101062482</name>
</gene>
<feature type="transmembrane region" description="Helical" evidence="1">
    <location>
        <begin position="75"/>
        <end position="101"/>
    </location>
</feature>
<reference evidence="2" key="3">
    <citation type="submission" date="2025-09" db="UniProtKB">
        <authorList>
            <consortium name="Ensembl"/>
        </authorList>
    </citation>
    <scope>IDENTIFICATION</scope>
</reference>
<keyword evidence="1" id="KW-0472">Membrane</keyword>
<dbReference type="OMA" id="CVLCIID"/>
<evidence type="ECO:0000313" key="2">
    <source>
        <dbReference type="Ensembl" id="ENSTRUP00000055290.2"/>
    </source>
</evidence>
<evidence type="ECO:0000313" key="3">
    <source>
        <dbReference type="Proteomes" id="UP000005226"/>
    </source>
</evidence>
<organism evidence="2 3">
    <name type="scientific">Takifugu rubripes</name>
    <name type="common">Japanese pufferfish</name>
    <name type="synonym">Fugu rubripes</name>
    <dbReference type="NCBI Taxonomy" id="31033"/>
    <lineage>
        <taxon>Eukaryota</taxon>
        <taxon>Metazoa</taxon>
        <taxon>Chordata</taxon>
        <taxon>Craniata</taxon>
        <taxon>Vertebrata</taxon>
        <taxon>Euteleostomi</taxon>
        <taxon>Actinopterygii</taxon>
        <taxon>Neopterygii</taxon>
        <taxon>Teleostei</taxon>
        <taxon>Neoteleostei</taxon>
        <taxon>Acanthomorphata</taxon>
        <taxon>Eupercaria</taxon>
        <taxon>Tetraodontiformes</taxon>
        <taxon>Tetradontoidea</taxon>
        <taxon>Tetraodontidae</taxon>
        <taxon>Takifugu</taxon>
    </lineage>
</organism>
<dbReference type="STRING" id="31033.ENSTRUP00000055290"/>
<keyword evidence="1" id="KW-0812">Transmembrane</keyword>
<feature type="transmembrane region" description="Helical" evidence="1">
    <location>
        <begin position="49"/>
        <end position="68"/>
    </location>
</feature>
<dbReference type="PANTHER" id="PTHR22776">
    <property type="entry name" value="MARVEL-CONTAINING POTENTIAL LIPID RAFT-ASSOCIATED PROTEIN"/>
    <property type="match status" value="1"/>
</dbReference>
<dbReference type="GO" id="GO:0016020">
    <property type="term" value="C:membrane"/>
    <property type="evidence" value="ECO:0007669"/>
    <property type="project" value="TreeGrafter"/>
</dbReference>
<name>A0A3B5KPJ7_TAKRU</name>
<dbReference type="PANTHER" id="PTHR22776:SF45">
    <property type="entry name" value="CHEMOKINE-LIKE FACTOR"/>
    <property type="match status" value="1"/>
</dbReference>